<name>A0A5J6VPH5_9VIRU</name>
<keyword evidence="1" id="KW-0812">Transmembrane</keyword>
<keyword evidence="1" id="KW-1133">Transmembrane helix</keyword>
<proteinExistence type="predicted"/>
<dbReference type="EMBL" id="MN448302">
    <property type="protein sequence ID" value="QFG75181.1"/>
    <property type="molecule type" value="Genomic_DNA"/>
</dbReference>
<protein>
    <submittedName>
        <fullName evidence="2">Uncharacterized protein</fullName>
    </submittedName>
</protein>
<sequence>MTKIKSNQKVLALMNQAHAQLNQLNEHINDISVYQGYKCNISKKNQSINNYINDNDNTIYLNSRKVWYENSELTYLETNGFYYLIVYIILALSLVARMFYKKHSNILATFIILVLWPIIGYYLVVLFIEFYTFITTRFFYNNVAINISN</sequence>
<organism evidence="2">
    <name type="scientific">Megaviridae environmental sample</name>
    <dbReference type="NCBI Taxonomy" id="1737588"/>
    <lineage>
        <taxon>Viruses</taxon>
        <taxon>Varidnaviria</taxon>
        <taxon>Bamfordvirae</taxon>
        <taxon>Nucleocytoviricota</taxon>
        <taxon>Megaviricetes</taxon>
        <taxon>Imitervirales</taxon>
        <taxon>Mimiviridae</taxon>
        <taxon>environmental samples</taxon>
    </lineage>
</organism>
<feature type="transmembrane region" description="Helical" evidence="1">
    <location>
        <begin position="81"/>
        <end position="100"/>
    </location>
</feature>
<accession>A0A5J6VPH5</accession>
<reference evidence="2" key="1">
    <citation type="journal article" date="2019" name="Philos. Trans. R. Soc. Lond., B, Biol. Sci.">
        <title>Targeted metagenomic recovery of four divergent viruses reveals shared and distinctive characteristics of giant viruses of marine eukaryotes.</title>
        <authorList>
            <person name="Needham D.M."/>
            <person name="Poirier C."/>
            <person name="Hehenberger E."/>
            <person name="Jimenez V."/>
            <person name="Swalwell J.E."/>
            <person name="Santoro A.E."/>
            <person name="Worden A.Z."/>
        </authorList>
    </citation>
    <scope>NUCLEOTIDE SEQUENCE</scope>
    <source>
        <strain evidence="2">OPacV-421</strain>
    </source>
</reference>
<evidence type="ECO:0000313" key="2">
    <source>
        <dbReference type="EMBL" id="QFG75181.1"/>
    </source>
</evidence>
<keyword evidence="1" id="KW-0472">Membrane</keyword>
<feature type="transmembrane region" description="Helical" evidence="1">
    <location>
        <begin position="106"/>
        <end position="128"/>
    </location>
</feature>
<evidence type="ECO:0000256" key="1">
    <source>
        <dbReference type="SAM" id="Phobius"/>
    </source>
</evidence>